<evidence type="ECO:0000313" key="4">
    <source>
        <dbReference type="EMBL" id="MBA5688506.1"/>
    </source>
</evidence>
<dbReference type="Proteomes" id="UP000573499">
    <property type="component" value="Unassembled WGS sequence"/>
</dbReference>
<keyword evidence="5" id="KW-1185">Reference proteome</keyword>
<keyword evidence="1 2" id="KW-0597">Phosphoprotein</keyword>
<accession>A0A7W2FB74</accession>
<dbReference type="InterPro" id="IPR011006">
    <property type="entry name" value="CheY-like_superfamily"/>
</dbReference>
<evidence type="ECO:0000256" key="1">
    <source>
        <dbReference type="ARBA" id="ARBA00022553"/>
    </source>
</evidence>
<dbReference type="Pfam" id="PF00072">
    <property type="entry name" value="Response_reg"/>
    <property type="match status" value="1"/>
</dbReference>
<organism evidence="4 5">
    <name type="scientific">Rugamonas apoptosis</name>
    <dbReference type="NCBI Taxonomy" id="2758570"/>
    <lineage>
        <taxon>Bacteria</taxon>
        <taxon>Pseudomonadati</taxon>
        <taxon>Pseudomonadota</taxon>
        <taxon>Betaproteobacteria</taxon>
        <taxon>Burkholderiales</taxon>
        <taxon>Oxalobacteraceae</taxon>
        <taxon>Telluria group</taxon>
        <taxon>Rugamonas</taxon>
    </lineage>
</organism>
<protein>
    <submittedName>
        <fullName evidence="4">Response regulator</fullName>
    </submittedName>
</protein>
<gene>
    <name evidence="4" type="ORF">H3H39_15785</name>
</gene>
<dbReference type="RefSeq" id="WP_182154343.1">
    <property type="nucleotide sequence ID" value="NZ_JACEZU010000007.1"/>
</dbReference>
<sequence length="159" mass="17185">MTDKPISTAPAPFCVSQQQLDEARAAHDEARGYGAAPRVLHVDSDHDAALVLAALLVPETQVTHAGTLDAAVRAVRSGRYALVVLDPDLPDGDGATLLHILCEQPQATPVLLYSGRQPERLDQGIPFLHKPWTSPRQLWLTVSRLLEMPSLATVIQPSC</sequence>
<dbReference type="EMBL" id="JACEZU010000007">
    <property type="protein sequence ID" value="MBA5688506.1"/>
    <property type="molecule type" value="Genomic_DNA"/>
</dbReference>
<dbReference type="PANTHER" id="PTHR44591:SF3">
    <property type="entry name" value="RESPONSE REGULATORY DOMAIN-CONTAINING PROTEIN"/>
    <property type="match status" value="1"/>
</dbReference>
<reference evidence="4 5" key="1">
    <citation type="submission" date="2020-07" db="EMBL/GenBank/DDBJ databases">
        <title>Novel species isolated from subtropical streams in China.</title>
        <authorList>
            <person name="Lu H."/>
        </authorList>
    </citation>
    <scope>NUCLEOTIDE SEQUENCE [LARGE SCALE GENOMIC DNA]</scope>
    <source>
        <strain evidence="4 5">LX47W</strain>
    </source>
</reference>
<proteinExistence type="predicted"/>
<feature type="domain" description="Response regulatory" evidence="3">
    <location>
        <begin position="38"/>
        <end position="145"/>
    </location>
</feature>
<feature type="modified residue" description="4-aspartylphosphate" evidence="2">
    <location>
        <position position="86"/>
    </location>
</feature>
<dbReference type="CDD" id="cd00156">
    <property type="entry name" value="REC"/>
    <property type="match status" value="1"/>
</dbReference>
<dbReference type="GO" id="GO:0000160">
    <property type="term" value="P:phosphorelay signal transduction system"/>
    <property type="evidence" value="ECO:0007669"/>
    <property type="project" value="InterPro"/>
</dbReference>
<dbReference type="SMART" id="SM00448">
    <property type="entry name" value="REC"/>
    <property type="match status" value="1"/>
</dbReference>
<dbReference type="InterPro" id="IPR001789">
    <property type="entry name" value="Sig_transdc_resp-reg_receiver"/>
</dbReference>
<evidence type="ECO:0000313" key="5">
    <source>
        <dbReference type="Proteomes" id="UP000573499"/>
    </source>
</evidence>
<name>A0A7W2FB74_9BURK</name>
<dbReference type="PROSITE" id="PS50110">
    <property type="entry name" value="RESPONSE_REGULATORY"/>
    <property type="match status" value="1"/>
</dbReference>
<evidence type="ECO:0000256" key="2">
    <source>
        <dbReference type="PROSITE-ProRule" id="PRU00169"/>
    </source>
</evidence>
<dbReference type="AlphaFoldDB" id="A0A7W2FB74"/>
<comment type="caution">
    <text evidence="4">The sequence shown here is derived from an EMBL/GenBank/DDBJ whole genome shotgun (WGS) entry which is preliminary data.</text>
</comment>
<dbReference type="SUPFAM" id="SSF52172">
    <property type="entry name" value="CheY-like"/>
    <property type="match status" value="1"/>
</dbReference>
<dbReference type="Gene3D" id="3.40.50.2300">
    <property type="match status" value="1"/>
</dbReference>
<dbReference type="PANTHER" id="PTHR44591">
    <property type="entry name" value="STRESS RESPONSE REGULATOR PROTEIN 1"/>
    <property type="match status" value="1"/>
</dbReference>
<evidence type="ECO:0000259" key="3">
    <source>
        <dbReference type="PROSITE" id="PS50110"/>
    </source>
</evidence>
<dbReference type="InterPro" id="IPR050595">
    <property type="entry name" value="Bact_response_regulator"/>
</dbReference>